<organism evidence="2 4">
    <name type="scientific">Thermoproteota archaeon</name>
    <dbReference type="NCBI Taxonomy" id="2056631"/>
    <lineage>
        <taxon>Archaea</taxon>
        <taxon>Thermoproteota</taxon>
    </lineage>
</organism>
<dbReference type="AlphaFoldDB" id="A0A523BD12"/>
<dbReference type="EMBL" id="QNVI01000041">
    <property type="protein sequence ID" value="TDA38841.1"/>
    <property type="molecule type" value="Genomic_DNA"/>
</dbReference>
<proteinExistence type="predicted"/>
<gene>
    <name evidence="2" type="ORF">DSO09_03065</name>
    <name evidence="1" type="ORF">EF809_05685</name>
</gene>
<evidence type="ECO:0000313" key="4">
    <source>
        <dbReference type="Proteomes" id="UP000317265"/>
    </source>
</evidence>
<dbReference type="Proteomes" id="UP000316080">
    <property type="component" value="Unassembled WGS sequence"/>
</dbReference>
<comment type="caution">
    <text evidence="2">The sequence shown here is derived from an EMBL/GenBank/DDBJ whole genome shotgun (WGS) entry which is preliminary data.</text>
</comment>
<accession>A0A523BD12</accession>
<sequence length="369" mass="43723">MSSIGGKLMDQQIIELHENHEALRGGKYYFIIENNRLIHISHYALKKKMRKRLNLCCYYIDFNRIKNKKIMEVISYSKNGLSNNVYIFSAEDLLNKEINKKEEPINIINNYEIVYLRRKEKKFLDEWNNYYRPMLNYIRNENKWKIEVADLIKIHINNDLKYPISFLIPYNKNIRTTSLNVITKLIHQIWIITKILKELSVEDPLENLLHLKQGSSIPVAIIGNYAMWYEFNLGFNKLSDIPLELKNIIDKAVELKEKGLTKCLRLRPDVVFTYAKNYEEFIQNPIVKLVIECKNSDYRLWEKDAEIQVKSYAKIFTPEHILITSLKSVPNYVKKRLLNQGIEIIDNVYPGGYGEKELIDYIKHIINKS</sequence>
<name>A0A523BD12_9CREN</name>
<evidence type="ECO:0000313" key="3">
    <source>
        <dbReference type="Proteomes" id="UP000316080"/>
    </source>
</evidence>
<protein>
    <submittedName>
        <fullName evidence="2">Uncharacterized protein</fullName>
    </submittedName>
</protein>
<dbReference type="EMBL" id="RXIH01000046">
    <property type="protein sequence ID" value="RZN55216.1"/>
    <property type="molecule type" value="Genomic_DNA"/>
</dbReference>
<reference evidence="2 4" key="1">
    <citation type="journal article" date="2019" name="Nat. Microbiol.">
        <title>Expanding anaerobic alkane metabolism in the domain of Archaea.</title>
        <authorList>
            <person name="Wang Y."/>
            <person name="Wegener G."/>
            <person name="Hou J."/>
            <person name="Wang F."/>
            <person name="Xiao X."/>
        </authorList>
    </citation>
    <scope>NUCLEOTIDE SEQUENCE [LARGE SCALE GENOMIC DNA]</scope>
    <source>
        <strain evidence="2">WYZ-LMO11</strain>
    </source>
</reference>
<reference evidence="1 3" key="2">
    <citation type="journal article" date="2019" name="Nat. Microbiol.">
        <title>Wide diversity of methane and short-chain alkane metabolisms in uncultured archaea.</title>
        <authorList>
            <person name="Borrel G."/>
            <person name="Adam P.S."/>
            <person name="McKay L.J."/>
            <person name="Chen L.X."/>
            <person name="Sierra-Garcia I.N."/>
            <person name="Sieber C.M."/>
            <person name="Letourneur Q."/>
            <person name="Ghozlane A."/>
            <person name="Andersen G.L."/>
            <person name="Li W.J."/>
            <person name="Hallam S.J."/>
            <person name="Muyzer G."/>
            <person name="de Oliveira V.M."/>
            <person name="Inskeep W.P."/>
            <person name="Banfield J.F."/>
            <person name="Gribaldo S."/>
        </authorList>
    </citation>
    <scope>NUCLEOTIDE SEQUENCE [LARGE SCALE GENOMIC DNA]</scope>
    <source>
        <strain evidence="1">Verst-YHS</strain>
    </source>
</reference>
<dbReference type="Proteomes" id="UP000317265">
    <property type="component" value="Unassembled WGS sequence"/>
</dbReference>
<evidence type="ECO:0000313" key="2">
    <source>
        <dbReference type="EMBL" id="TDA38841.1"/>
    </source>
</evidence>
<evidence type="ECO:0000313" key="1">
    <source>
        <dbReference type="EMBL" id="RZN55216.1"/>
    </source>
</evidence>